<dbReference type="Proteomes" id="UP000239709">
    <property type="component" value="Chromosome"/>
</dbReference>
<dbReference type="InterPro" id="IPR014880">
    <property type="entry name" value="SoxZ_dom"/>
</dbReference>
<evidence type="ECO:0000259" key="1">
    <source>
        <dbReference type="Pfam" id="PF08770"/>
    </source>
</evidence>
<dbReference type="InterPro" id="IPR013783">
    <property type="entry name" value="Ig-like_fold"/>
</dbReference>
<dbReference type="KEGG" id="otk:C6570_06930"/>
<dbReference type="EMBL" id="CP027666">
    <property type="protein sequence ID" value="AVO36014.1"/>
    <property type="molecule type" value="Genomic_DNA"/>
</dbReference>
<keyword evidence="3" id="KW-1185">Reference proteome</keyword>
<evidence type="ECO:0000313" key="2">
    <source>
        <dbReference type="EMBL" id="AVO36014.1"/>
    </source>
</evidence>
<dbReference type="InterPro" id="IPR030995">
    <property type="entry name" value="SoxZ"/>
</dbReference>
<evidence type="ECO:0000313" key="3">
    <source>
        <dbReference type="Proteomes" id="UP000239709"/>
    </source>
</evidence>
<reference evidence="2 3" key="1">
    <citation type="submission" date="2018-03" db="EMBL/GenBank/DDBJ databases">
        <title>Genome sequencing of Ottowia sp.</title>
        <authorList>
            <person name="Kim S.-J."/>
            <person name="Heo J."/>
            <person name="Kwon S.-W."/>
        </authorList>
    </citation>
    <scope>NUCLEOTIDE SEQUENCE [LARGE SCALE GENOMIC DNA]</scope>
    <source>
        <strain evidence="2 3">KADR8-3</strain>
    </source>
</reference>
<dbReference type="InterPro" id="IPR014756">
    <property type="entry name" value="Ig_E-set"/>
</dbReference>
<dbReference type="AlphaFoldDB" id="A0A2S0MJE2"/>
<proteinExistence type="predicted"/>
<accession>A0A2S0MJE2</accession>
<gene>
    <name evidence="2" type="primary">soxZ</name>
    <name evidence="2" type="ORF">C6570_06930</name>
</gene>
<dbReference type="Pfam" id="PF08770">
    <property type="entry name" value="SoxZ"/>
    <property type="match status" value="1"/>
</dbReference>
<feature type="domain" description="Sulphur oxidation protein SoxZ" evidence="1">
    <location>
        <begin position="3"/>
        <end position="96"/>
    </location>
</feature>
<protein>
    <submittedName>
        <fullName evidence="2">Thiosulfate oxidation carrier complex protein SoxZ</fullName>
    </submittedName>
</protein>
<organism evidence="2 3">
    <name type="scientific">Ottowia oryzae</name>
    <dbReference type="NCBI Taxonomy" id="2109914"/>
    <lineage>
        <taxon>Bacteria</taxon>
        <taxon>Pseudomonadati</taxon>
        <taxon>Pseudomonadota</taxon>
        <taxon>Betaproteobacteria</taxon>
        <taxon>Burkholderiales</taxon>
        <taxon>Comamonadaceae</taxon>
        <taxon>Ottowia</taxon>
    </lineage>
</organism>
<dbReference type="Gene3D" id="2.60.40.10">
    <property type="entry name" value="Immunoglobulins"/>
    <property type="match status" value="1"/>
</dbReference>
<name>A0A2S0MJE2_9BURK</name>
<dbReference type="OrthoDB" id="9795530at2"/>
<sequence>MRIRAQAAGDKATVRVLMTHEMESGQRKDPSGTVVPAWHIAEVSASLNGKPVFSCEWGAAVSKNPFLQFTIKGAKVGDKVSVTWKDNKGATRTDEAAVA</sequence>
<dbReference type="SUPFAM" id="SSF81296">
    <property type="entry name" value="E set domains"/>
    <property type="match status" value="1"/>
</dbReference>
<dbReference type="NCBIfam" id="TIGR04490">
    <property type="entry name" value="SoxZ_true"/>
    <property type="match status" value="1"/>
</dbReference>